<dbReference type="GeneID" id="67157379"/>
<dbReference type="GO" id="GO:0003729">
    <property type="term" value="F:mRNA binding"/>
    <property type="evidence" value="ECO:0007669"/>
    <property type="project" value="UniProtKB-ARBA"/>
</dbReference>
<dbReference type="GO" id="GO:0006412">
    <property type="term" value="P:translation"/>
    <property type="evidence" value="ECO:0007669"/>
    <property type="project" value="InterPro"/>
</dbReference>
<dbReference type="EMBL" id="MW192441">
    <property type="protein sequence ID" value="QQX27948.1"/>
    <property type="molecule type" value="Genomic_DNA"/>
</dbReference>
<reference evidence="3" key="1">
    <citation type="submission" date="2020-10" db="EMBL/GenBank/DDBJ databases">
        <title>Complete chloroplast genome of Salsola passerina.</title>
        <authorList>
            <person name="Xie W."/>
        </authorList>
    </citation>
    <scope>NUCLEOTIDE SEQUENCE</scope>
</reference>
<geneLocation type="chloroplast" evidence="3"/>
<evidence type="ECO:0000313" key="3">
    <source>
        <dbReference type="EMBL" id="QQX27970.1"/>
    </source>
</evidence>
<organism evidence="3">
    <name type="scientific">Caroxylon passerinum</name>
    <dbReference type="NCBI Taxonomy" id="151258"/>
    <lineage>
        <taxon>Eukaryota</taxon>
        <taxon>Viridiplantae</taxon>
        <taxon>Streptophyta</taxon>
        <taxon>Embryophyta</taxon>
        <taxon>Tracheophyta</taxon>
        <taxon>Spermatophyta</taxon>
        <taxon>Magnoliopsida</taxon>
        <taxon>eudicotyledons</taxon>
        <taxon>Gunneridae</taxon>
        <taxon>Pentapetalae</taxon>
        <taxon>Caryophyllales</taxon>
        <taxon>Chenopodiaceae</taxon>
        <taxon>Salsoloideae</taxon>
        <taxon>Caroxyloneae</taxon>
        <taxon>Caroxylon</taxon>
    </lineage>
</organism>
<gene>
    <name evidence="3" type="primary">rpl23</name>
</gene>
<dbReference type="SUPFAM" id="SSF54189">
    <property type="entry name" value="Ribosomal proteins S24e, L23 and L15e"/>
    <property type="match status" value="1"/>
</dbReference>
<dbReference type="GO" id="GO:0005840">
    <property type="term" value="C:ribosome"/>
    <property type="evidence" value="ECO:0007669"/>
    <property type="project" value="UniProtKB-KW"/>
</dbReference>
<dbReference type="InterPro" id="IPR012677">
    <property type="entry name" value="Nucleotide-bd_a/b_plait_sf"/>
</dbReference>
<dbReference type="EMBL" id="MW192441">
    <property type="protein sequence ID" value="QQX27970.1"/>
    <property type="molecule type" value="Genomic_DNA"/>
</dbReference>
<dbReference type="GeneID" id="67157334"/>
<name>A0A7U0M7T0_9CARY</name>
<keyword evidence="3" id="KW-0150">Chloroplast</keyword>
<protein>
    <submittedName>
        <fullName evidence="3">Ribosomal protein L23</fullName>
    </submittedName>
</protein>
<sequence length="44" mass="5130">MDGIKYAVFTDKSIRLLGKNQYTSNVESRSTRTEIKHWVELLNS</sequence>
<dbReference type="Gene3D" id="3.30.70.330">
    <property type="match status" value="1"/>
</dbReference>
<dbReference type="RefSeq" id="YP_010154736.1">
    <property type="nucleotide sequence ID" value="NC_057191.1"/>
</dbReference>
<dbReference type="RefSeq" id="YP_010154714.1">
    <property type="nucleotide sequence ID" value="NC_057191.1"/>
</dbReference>
<evidence type="ECO:0000256" key="1">
    <source>
        <dbReference type="ARBA" id="ARBA00022980"/>
    </source>
</evidence>
<dbReference type="GO" id="GO:0003735">
    <property type="term" value="F:structural constituent of ribosome"/>
    <property type="evidence" value="ECO:0007669"/>
    <property type="project" value="InterPro"/>
</dbReference>
<accession>A0A7U0M7T0</accession>
<dbReference type="GO" id="GO:1990904">
    <property type="term" value="C:ribonucleoprotein complex"/>
    <property type="evidence" value="ECO:0007669"/>
    <property type="project" value="UniProtKB-KW"/>
</dbReference>
<dbReference type="InterPro" id="IPR012678">
    <property type="entry name" value="Ribosomal_uL23/eL15/eS24_sf"/>
</dbReference>
<keyword evidence="2" id="KW-0687">Ribonucleoprotein</keyword>
<evidence type="ECO:0000256" key="2">
    <source>
        <dbReference type="ARBA" id="ARBA00023274"/>
    </source>
</evidence>
<keyword evidence="1 3" id="KW-0689">Ribosomal protein</keyword>
<keyword evidence="3" id="KW-0934">Plastid</keyword>
<proteinExistence type="predicted"/>
<dbReference type="AlphaFoldDB" id="A0A7U0M7T0"/>